<dbReference type="GO" id="GO:0016740">
    <property type="term" value="F:transferase activity"/>
    <property type="evidence" value="ECO:0007669"/>
    <property type="project" value="UniProtKB-KW"/>
</dbReference>
<evidence type="ECO:0000256" key="2">
    <source>
        <dbReference type="ARBA" id="ARBA00022737"/>
    </source>
</evidence>
<dbReference type="EMBL" id="BOPG01000049">
    <property type="protein sequence ID" value="GIJ59851.1"/>
    <property type="molecule type" value="Genomic_DNA"/>
</dbReference>
<dbReference type="InterPro" id="IPR020019">
    <property type="entry name" value="AcTrfase_PglD-like"/>
</dbReference>
<accession>A0A8J3Z9G7</accession>
<dbReference type="PROSITE" id="PS00101">
    <property type="entry name" value="HEXAPEP_TRANSFERASES"/>
    <property type="match status" value="1"/>
</dbReference>
<keyword evidence="2" id="KW-0677">Repeat</keyword>
<gene>
    <name evidence="5" type="ORF">Vau01_073670</name>
</gene>
<evidence type="ECO:0000259" key="4">
    <source>
        <dbReference type="Pfam" id="PF17836"/>
    </source>
</evidence>
<dbReference type="AlphaFoldDB" id="A0A8J3Z9G7"/>
<dbReference type="SUPFAM" id="SSF51161">
    <property type="entry name" value="Trimeric LpxA-like enzymes"/>
    <property type="match status" value="1"/>
</dbReference>
<dbReference type="Proteomes" id="UP000612585">
    <property type="component" value="Unassembled WGS sequence"/>
</dbReference>
<reference evidence="5" key="1">
    <citation type="submission" date="2021-01" db="EMBL/GenBank/DDBJ databases">
        <title>Whole genome shotgun sequence of Virgisporangium aurantiacum NBRC 16421.</title>
        <authorList>
            <person name="Komaki H."/>
            <person name="Tamura T."/>
        </authorList>
    </citation>
    <scope>NUCLEOTIDE SEQUENCE</scope>
    <source>
        <strain evidence="5">NBRC 16421</strain>
    </source>
</reference>
<evidence type="ECO:0000313" key="6">
    <source>
        <dbReference type="Proteomes" id="UP000612585"/>
    </source>
</evidence>
<dbReference type="CDD" id="cd03360">
    <property type="entry name" value="LbH_AT_putative"/>
    <property type="match status" value="1"/>
</dbReference>
<evidence type="ECO:0000313" key="5">
    <source>
        <dbReference type="EMBL" id="GIJ59851.1"/>
    </source>
</evidence>
<feature type="site" description="Increases basicity of active site His" evidence="3">
    <location>
        <position position="143"/>
    </location>
</feature>
<dbReference type="Gene3D" id="2.160.10.10">
    <property type="entry name" value="Hexapeptide repeat proteins"/>
    <property type="match status" value="1"/>
</dbReference>
<feature type="domain" description="PglD N-terminal" evidence="4">
    <location>
        <begin position="4"/>
        <end position="73"/>
    </location>
</feature>
<dbReference type="PANTHER" id="PTHR43300:SF7">
    <property type="entry name" value="UDP-N-ACETYLBACILLOSAMINE N-ACETYLTRANSFERASE"/>
    <property type="match status" value="1"/>
</dbReference>
<sequence>MRDLLIAGAGGLARETASAVAAINAVSPQWTLRGFLDDDPALHGTTVSGVPVIGPLDAVADHPDAALVVCIANPRNPGVRGLVTRRLGLPADRYATIVHPSASVGTGCSVGPGTVILAQTVLTADVRVGAHVAVMPQVVLTHDDEVGDFVTIASGVRVSGGVMVGAAAYLGTGALIRESLRIGARSIVGMGSVLLRDVPAGEVWAGNPARLIRFVNGVKNSNDLQGSSRS</sequence>
<dbReference type="InterPro" id="IPR011004">
    <property type="entry name" value="Trimer_LpxA-like_sf"/>
</dbReference>
<organism evidence="5 6">
    <name type="scientific">Virgisporangium aurantiacum</name>
    <dbReference type="NCBI Taxonomy" id="175570"/>
    <lineage>
        <taxon>Bacteria</taxon>
        <taxon>Bacillati</taxon>
        <taxon>Actinomycetota</taxon>
        <taxon>Actinomycetes</taxon>
        <taxon>Micromonosporales</taxon>
        <taxon>Micromonosporaceae</taxon>
        <taxon>Virgisporangium</taxon>
    </lineage>
</organism>
<protein>
    <recommendedName>
        <fullName evidence="4">PglD N-terminal domain-containing protein</fullName>
    </recommendedName>
</protein>
<dbReference type="NCBIfam" id="TIGR03570">
    <property type="entry name" value="NeuD_NnaD"/>
    <property type="match status" value="1"/>
</dbReference>
<keyword evidence="1" id="KW-0808">Transferase</keyword>
<keyword evidence="6" id="KW-1185">Reference proteome</keyword>
<dbReference type="InterPro" id="IPR041561">
    <property type="entry name" value="PglD_N"/>
</dbReference>
<proteinExistence type="predicted"/>
<dbReference type="PANTHER" id="PTHR43300">
    <property type="entry name" value="ACETYLTRANSFERASE"/>
    <property type="match status" value="1"/>
</dbReference>
<evidence type="ECO:0000256" key="3">
    <source>
        <dbReference type="PIRSR" id="PIRSR620019-1"/>
    </source>
</evidence>
<name>A0A8J3Z9G7_9ACTN</name>
<feature type="active site" description="Proton acceptor" evidence="3">
    <location>
        <position position="142"/>
    </location>
</feature>
<dbReference type="InterPro" id="IPR018357">
    <property type="entry name" value="Hexapep_transf_CS"/>
</dbReference>
<comment type="caution">
    <text evidence="5">The sequence shown here is derived from an EMBL/GenBank/DDBJ whole genome shotgun (WGS) entry which is preliminary data.</text>
</comment>
<dbReference type="Gene3D" id="3.40.50.20">
    <property type="match status" value="1"/>
</dbReference>
<dbReference type="InterPro" id="IPR050179">
    <property type="entry name" value="Trans_hexapeptide_repeat"/>
</dbReference>
<dbReference type="RefSeq" id="WP_204003135.1">
    <property type="nucleotide sequence ID" value="NZ_BOPG01000049.1"/>
</dbReference>
<evidence type="ECO:0000256" key="1">
    <source>
        <dbReference type="ARBA" id="ARBA00022679"/>
    </source>
</evidence>
<dbReference type="Pfam" id="PF17836">
    <property type="entry name" value="PglD_N"/>
    <property type="match status" value="1"/>
</dbReference>